<comment type="caution">
    <text evidence="2">The sequence shown here is derived from an EMBL/GenBank/DDBJ whole genome shotgun (WGS) entry which is preliminary data.</text>
</comment>
<dbReference type="Proteomes" id="UP000670527">
    <property type="component" value="Unassembled WGS sequence"/>
</dbReference>
<keyword evidence="1" id="KW-0732">Signal</keyword>
<dbReference type="EMBL" id="JAGETX010000001">
    <property type="protein sequence ID" value="MBO3269110.1"/>
    <property type="molecule type" value="Genomic_DNA"/>
</dbReference>
<accession>A0ABS3T631</accession>
<feature type="signal peptide" evidence="1">
    <location>
        <begin position="1"/>
        <end position="26"/>
    </location>
</feature>
<evidence type="ECO:0000313" key="2">
    <source>
        <dbReference type="EMBL" id="MBO3269110.1"/>
    </source>
</evidence>
<evidence type="ECO:0000256" key="1">
    <source>
        <dbReference type="SAM" id="SignalP"/>
    </source>
</evidence>
<feature type="chain" id="PRO_5046861966" description="DUF3823 domain-containing protein" evidence="1">
    <location>
        <begin position="27"/>
        <end position="181"/>
    </location>
</feature>
<evidence type="ECO:0000313" key="3">
    <source>
        <dbReference type="Proteomes" id="UP000670527"/>
    </source>
</evidence>
<name>A0ABS3T631_9BACT</name>
<gene>
    <name evidence="2" type="ORF">J4D97_00490</name>
</gene>
<sequence length="181" mass="20147">MLTIRTLVLGASFLLAGAGVSSCLTAPDYPDTPSIEFEKITSQRVTNSSGTYDSVRITISYRDGDGDLGLNNDGADALPPYAYLNPDRTLNKYTNNYFLQPQLKDKDGNFQNINLEGYSSRYPRITADDRKEPIRGTLNFDQKLTVGLPFYSGQTIRFRVSIADRALNESNEVFTDPITIQ</sequence>
<keyword evidence="3" id="KW-1185">Reference proteome</keyword>
<dbReference type="RefSeq" id="WP_208305920.1">
    <property type="nucleotide sequence ID" value="NZ_JAGETX010000001.1"/>
</dbReference>
<proteinExistence type="predicted"/>
<evidence type="ECO:0008006" key="4">
    <source>
        <dbReference type="Google" id="ProtNLM"/>
    </source>
</evidence>
<organism evidence="2 3">
    <name type="scientific">Hymenobacter defluvii</name>
    <dbReference type="NCBI Taxonomy" id="2054411"/>
    <lineage>
        <taxon>Bacteria</taxon>
        <taxon>Pseudomonadati</taxon>
        <taxon>Bacteroidota</taxon>
        <taxon>Cytophagia</taxon>
        <taxon>Cytophagales</taxon>
        <taxon>Hymenobacteraceae</taxon>
        <taxon>Hymenobacter</taxon>
    </lineage>
</organism>
<reference evidence="2 3" key="1">
    <citation type="submission" date="2021-03" db="EMBL/GenBank/DDBJ databases">
        <authorList>
            <person name="Kim M.K."/>
        </authorList>
    </citation>
    <scope>NUCLEOTIDE SEQUENCE [LARGE SCALE GENOMIC DNA]</scope>
    <source>
        <strain evidence="2 3">BT507</strain>
    </source>
</reference>
<dbReference type="PROSITE" id="PS51257">
    <property type="entry name" value="PROKAR_LIPOPROTEIN"/>
    <property type="match status" value="1"/>
</dbReference>
<protein>
    <recommendedName>
        <fullName evidence="4">DUF3823 domain-containing protein</fullName>
    </recommendedName>
</protein>